<reference evidence="4 5" key="1">
    <citation type="submission" date="2016-01" db="EMBL/GenBank/DDBJ databases">
        <title>Genome sequencing of Roseivirga spongicola UST030701-084.</title>
        <authorList>
            <person name="Selvaratnam C."/>
            <person name="Thevarajoo S."/>
            <person name="Goh K.M."/>
            <person name="Ee R."/>
            <person name="Chan K.-G."/>
            <person name="Chong C.S."/>
        </authorList>
    </citation>
    <scope>NUCLEOTIDE SEQUENCE [LARGE SCALE GENOMIC DNA]</scope>
    <source>
        <strain evidence="4 5">UST030701-084</strain>
    </source>
</reference>
<dbReference type="GO" id="GO:0005975">
    <property type="term" value="P:carbohydrate metabolic process"/>
    <property type="evidence" value="ECO:0007669"/>
    <property type="project" value="InterPro"/>
</dbReference>
<dbReference type="Gene3D" id="3.20.110.20">
    <property type="match status" value="1"/>
</dbReference>
<name>A0A150WZL9_9BACT</name>
<evidence type="ECO:0000256" key="2">
    <source>
        <dbReference type="ARBA" id="ARBA00023277"/>
    </source>
</evidence>
<dbReference type="STRING" id="333140.AWW68_18105"/>
<dbReference type="InterPro" id="IPR052046">
    <property type="entry name" value="GH57_Enzymes"/>
</dbReference>
<dbReference type="PANTHER" id="PTHR36306">
    <property type="entry name" value="ALPHA-AMYLASE-RELATED-RELATED"/>
    <property type="match status" value="1"/>
</dbReference>
<dbReference type="Pfam" id="PF03065">
    <property type="entry name" value="Glyco_hydro_57"/>
    <property type="match status" value="1"/>
</dbReference>
<dbReference type="PANTHER" id="PTHR36306:SF3">
    <property type="entry name" value="GLYCOSIDE HYDROLASE FAMILY 57"/>
    <property type="match status" value="1"/>
</dbReference>
<proteinExistence type="inferred from homology"/>
<evidence type="ECO:0000259" key="3">
    <source>
        <dbReference type="Pfam" id="PF03065"/>
    </source>
</evidence>
<comment type="similarity">
    <text evidence="1">Belongs to the glycosyl hydrolase 57 family.</text>
</comment>
<dbReference type="Pfam" id="PF12055">
    <property type="entry name" value="DUF3536"/>
    <property type="match status" value="1"/>
</dbReference>
<protein>
    <recommendedName>
        <fullName evidence="3">Glycoside hydrolase family 57 N-terminal domain-containing protein</fullName>
    </recommendedName>
</protein>
<dbReference type="GO" id="GO:0003824">
    <property type="term" value="F:catalytic activity"/>
    <property type="evidence" value="ECO:0007669"/>
    <property type="project" value="InterPro"/>
</dbReference>
<dbReference type="OrthoDB" id="9757977at2"/>
<accession>A0A150WZL9</accession>
<dbReference type="CDD" id="cd10797">
    <property type="entry name" value="GH57N_APU_like_1"/>
    <property type="match status" value="1"/>
</dbReference>
<keyword evidence="5" id="KW-1185">Reference proteome</keyword>
<dbReference type="EMBL" id="LRPC01000031">
    <property type="protein sequence ID" value="KYG71925.1"/>
    <property type="molecule type" value="Genomic_DNA"/>
</dbReference>
<gene>
    <name evidence="4" type="ORF">AWW68_18105</name>
</gene>
<feature type="domain" description="Glycoside hydrolase family 57 N-terminal" evidence="3">
    <location>
        <begin position="70"/>
        <end position="305"/>
    </location>
</feature>
<dbReference type="SUPFAM" id="SSF88713">
    <property type="entry name" value="Glycoside hydrolase/deacetylase"/>
    <property type="match status" value="1"/>
</dbReference>
<dbReference type="RefSeq" id="WP_068225035.1">
    <property type="nucleotide sequence ID" value="NZ_CP139724.1"/>
</dbReference>
<dbReference type="AlphaFoldDB" id="A0A150WZL9"/>
<dbReference type="InterPro" id="IPR021923">
    <property type="entry name" value="DUF3536"/>
</dbReference>
<dbReference type="InterPro" id="IPR011330">
    <property type="entry name" value="Glyco_hydro/deAcase_b/a-brl"/>
</dbReference>
<comment type="caution">
    <text evidence="4">The sequence shown here is derived from an EMBL/GenBank/DDBJ whole genome shotgun (WGS) entry which is preliminary data.</text>
</comment>
<sequence>MERYLCIHGHFYQPPRENAWLEKIEIQPSAFPYHDWNERITKECYYPNAFSRVLNDDQKIIDIVNNYSKISFNFGPTLLSWMEQHAPETYQAILDSDRESQQNFGGHGSAMAQVYNHMIMPLANRRDKETQIIWGIEDFRKRFGRQPEGMWLGEAAVDSESLELMAKHGIKFSLLAPRQAARFRKIGEQNWTEGIDPNKHYKYTLPNGESITLYFYDGERSQNVAFKGVLQNGKAFAHDLMEGYRGNVENEFVHIATDGESYGHHHKNGDMALAYCLRYIEENNFTKLTNYGQYLSLFEPAYEVQIHENSSWSCVHGVERWRSNCGCHTGGEGHWNQKWREPLRTALDNARDTMIDIYEKGMASFVDDPWAMRDEYIEVILDRSKPNLRSFLKKHINKKLTNDERTHVMRMLEMQRNAMLMYTSCGWFFNDISGIETLQILQYACRAIQLGESESEYRFEDKFLEDLSRGHSNRTAEGSGKDIYLKHIKPYMLSLTQVGMHYAVASLFADNPQSLTVLNYDCNSIFFDRRSAGIQKLAYGTTRVKSKVTTSEKEFSFVVIYLGQHHLIGGTSRRLSTEEFEPISSALCKAFDQSNISQVVDIIKEGFKAHTFSFFGMFKDEQMKLVNQYLAESEELAYDSYRKIYDRNYNIMNVMRVENLQIPPTLKQNIEDVINIEFKDLLVNGHFSIQKMDELCDEVIKWGIQLNEDLLNAKLNDKLDAMFREFLLDHSNLKVLDDILATIKLFKKVSLNPILVNLQNGVFELSKTMYSKGSAATEDDNTLIETLEEIAREINIDLTYVKQQVAW</sequence>
<evidence type="ECO:0000313" key="5">
    <source>
        <dbReference type="Proteomes" id="UP000075606"/>
    </source>
</evidence>
<organism evidence="4 5">
    <name type="scientific">Roseivirga spongicola</name>
    <dbReference type="NCBI Taxonomy" id="333140"/>
    <lineage>
        <taxon>Bacteria</taxon>
        <taxon>Pseudomonadati</taxon>
        <taxon>Bacteroidota</taxon>
        <taxon>Cytophagia</taxon>
        <taxon>Cytophagales</taxon>
        <taxon>Roseivirgaceae</taxon>
        <taxon>Roseivirga</taxon>
    </lineage>
</organism>
<dbReference type="InterPro" id="IPR004300">
    <property type="entry name" value="Glyco_hydro_57_N"/>
</dbReference>
<evidence type="ECO:0000313" key="4">
    <source>
        <dbReference type="EMBL" id="KYG71925.1"/>
    </source>
</evidence>
<evidence type="ECO:0000256" key="1">
    <source>
        <dbReference type="ARBA" id="ARBA00006821"/>
    </source>
</evidence>
<dbReference type="Proteomes" id="UP000075606">
    <property type="component" value="Unassembled WGS sequence"/>
</dbReference>
<keyword evidence="2" id="KW-0119">Carbohydrate metabolism</keyword>